<keyword evidence="3" id="KW-1185">Reference proteome</keyword>
<protein>
    <submittedName>
        <fullName evidence="2">ParA family protein</fullName>
    </submittedName>
</protein>
<gene>
    <name evidence="2" type="ORF">GCM10009547_05340</name>
</gene>
<reference evidence="3" key="1">
    <citation type="journal article" date="2019" name="Int. J. Syst. Evol. Microbiol.">
        <title>The Global Catalogue of Microorganisms (GCM) 10K type strain sequencing project: providing services to taxonomists for standard genome sequencing and annotation.</title>
        <authorList>
            <consortium name="The Broad Institute Genomics Platform"/>
            <consortium name="The Broad Institute Genome Sequencing Center for Infectious Disease"/>
            <person name="Wu L."/>
            <person name="Ma J."/>
        </authorList>
    </citation>
    <scope>NUCLEOTIDE SEQUENCE [LARGE SCALE GENOMIC DNA]</scope>
    <source>
        <strain evidence="3">JCM 10671</strain>
    </source>
</reference>
<dbReference type="RefSeq" id="WP_344601309.1">
    <property type="nucleotide sequence ID" value="NZ_BAAAHE010000006.1"/>
</dbReference>
<name>A0ABP3R9X1_9ACTN</name>
<evidence type="ECO:0000313" key="3">
    <source>
        <dbReference type="Proteomes" id="UP001500957"/>
    </source>
</evidence>
<dbReference type="InterPro" id="IPR027417">
    <property type="entry name" value="P-loop_NTPase"/>
</dbReference>
<dbReference type="Gene3D" id="3.40.50.300">
    <property type="entry name" value="P-loop containing nucleotide triphosphate hydrolases"/>
    <property type="match status" value="1"/>
</dbReference>
<comment type="caution">
    <text evidence="2">The sequence shown here is derived from an EMBL/GenBank/DDBJ whole genome shotgun (WGS) entry which is preliminary data.</text>
</comment>
<feature type="domain" description="AAA" evidence="1">
    <location>
        <begin position="6"/>
        <end position="179"/>
    </location>
</feature>
<sequence>MWGVTRTLAVANQKGGVAKTTTVVSLGAALNEFGRRVVVVDLDPQACLTFSLGLDPDSLQLSVHDVLLGRVPAKTALHPVADGFDLLPATIDLAGSEALLMTRTGREFALRSALAELAADYDVILLDAPPALGVLTLNALTAADYVLIPLQCETLSHRGVGQLLDTVGDVQRITNRDLRVLGVLPTLFDGRTTHSRAVIADVAQRYGVAVLEPPIPRSIRFAEAPAAGKSVLSTAKSSSGAQAYRELADRLIKDGVL</sequence>
<dbReference type="PANTHER" id="PTHR13696">
    <property type="entry name" value="P-LOOP CONTAINING NUCLEOSIDE TRIPHOSPHATE HYDROLASE"/>
    <property type="match status" value="1"/>
</dbReference>
<evidence type="ECO:0000259" key="1">
    <source>
        <dbReference type="Pfam" id="PF13614"/>
    </source>
</evidence>
<dbReference type="InterPro" id="IPR025669">
    <property type="entry name" value="AAA_dom"/>
</dbReference>
<dbReference type="CDD" id="cd02042">
    <property type="entry name" value="ParAB_family"/>
    <property type="match status" value="1"/>
</dbReference>
<dbReference type="Pfam" id="PF13614">
    <property type="entry name" value="AAA_31"/>
    <property type="match status" value="1"/>
</dbReference>
<organism evidence="2 3">
    <name type="scientific">Sporichthya brevicatena</name>
    <dbReference type="NCBI Taxonomy" id="171442"/>
    <lineage>
        <taxon>Bacteria</taxon>
        <taxon>Bacillati</taxon>
        <taxon>Actinomycetota</taxon>
        <taxon>Actinomycetes</taxon>
        <taxon>Sporichthyales</taxon>
        <taxon>Sporichthyaceae</taxon>
        <taxon>Sporichthya</taxon>
    </lineage>
</organism>
<proteinExistence type="predicted"/>
<dbReference type="PANTHER" id="PTHR13696:SF99">
    <property type="entry name" value="COBYRINIC ACID AC-DIAMIDE SYNTHASE"/>
    <property type="match status" value="1"/>
</dbReference>
<dbReference type="SUPFAM" id="SSF52540">
    <property type="entry name" value="P-loop containing nucleoside triphosphate hydrolases"/>
    <property type="match status" value="1"/>
</dbReference>
<dbReference type="InterPro" id="IPR050678">
    <property type="entry name" value="DNA_Partitioning_ATPase"/>
</dbReference>
<evidence type="ECO:0000313" key="2">
    <source>
        <dbReference type="EMBL" id="GAA0606327.1"/>
    </source>
</evidence>
<dbReference type="EMBL" id="BAAAHE010000006">
    <property type="protein sequence ID" value="GAA0606327.1"/>
    <property type="molecule type" value="Genomic_DNA"/>
</dbReference>
<dbReference type="Proteomes" id="UP001500957">
    <property type="component" value="Unassembled WGS sequence"/>
</dbReference>
<accession>A0ABP3R9X1</accession>